<evidence type="ECO:0000256" key="2">
    <source>
        <dbReference type="ARBA" id="ARBA00022630"/>
    </source>
</evidence>
<dbReference type="Pfam" id="PF01266">
    <property type="entry name" value="DAO"/>
    <property type="match status" value="1"/>
</dbReference>
<dbReference type="Gene3D" id="3.30.9.10">
    <property type="entry name" value="D-Amino Acid Oxidase, subunit A, domain 2"/>
    <property type="match status" value="1"/>
</dbReference>
<dbReference type="Gene3D" id="3.50.50.60">
    <property type="entry name" value="FAD/NAD(P)-binding domain"/>
    <property type="match status" value="1"/>
</dbReference>
<dbReference type="SUPFAM" id="SSF51905">
    <property type="entry name" value="FAD/NAD(P)-binding domain"/>
    <property type="match status" value="1"/>
</dbReference>
<dbReference type="AlphaFoldDB" id="A0A1C3RD56"/>
<keyword evidence="4" id="KW-0560">Oxidoreductase</keyword>
<comment type="similarity">
    <text evidence="5">Belongs to the L2HGDH family.</text>
</comment>
<proteinExistence type="inferred from homology"/>
<keyword evidence="8" id="KW-1185">Reference proteome</keyword>
<dbReference type="Proteomes" id="UP000231658">
    <property type="component" value="Unassembled WGS sequence"/>
</dbReference>
<dbReference type="STRING" id="1867952.MTBPR1_10470"/>
<evidence type="ECO:0000313" key="8">
    <source>
        <dbReference type="Proteomes" id="UP000231658"/>
    </source>
</evidence>
<dbReference type="RefSeq" id="WP_069185914.1">
    <property type="nucleotide sequence ID" value="NZ_FLYE01000001.1"/>
</dbReference>
<feature type="domain" description="FAD dependent oxidoreductase" evidence="6">
    <location>
        <begin position="6"/>
        <end position="365"/>
    </location>
</feature>
<reference evidence="7 8" key="1">
    <citation type="submission" date="2016-07" db="EMBL/GenBank/DDBJ databases">
        <authorList>
            <person name="Lefevre C.T."/>
        </authorList>
    </citation>
    <scope>NUCLEOTIDE SEQUENCE [LARGE SCALE GENOMIC DNA]</scope>
    <source>
        <strain evidence="7">PR1</strain>
    </source>
</reference>
<comment type="cofactor">
    <cofactor evidence="1">
        <name>FAD</name>
        <dbReference type="ChEBI" id="CHEBI:57692"/>
    </cofactor>
</comment>
<keyword evidence="3" id="KW-0274">FAD</keyword>
<dbReference type="EMBL" id="FLYE01000001">
    <property type="protein sequence ID" value="SCA55223.1"/>
    <property type="molecule type" value="Genomic_DNA"/>
</dbReference>
<evidence type="ECO:0000259" key="6">
    <source>
        <dbReference type="Pfam" id="PF01266"/>
    </source>
</evidence>
<evidence type="ECO:0000256" key="4">
    <source>
        <dbReference type="ARBA" id="ARBA00023002"/>
    </source>
</evidence>
<evidence type="ECO:0000256" key="5">
    <source>
        <dbReference type="ARBA" id="ARBA00037941"/>
    </source>
</evidence>
<organism evidence="7 8">
    <name type="scientific">Candidatus Terasakiella magnetica</name>
    <dbReference type="NCBI Taxonomy" id="1867952"/>
    <lineage>
        <taxon>Bacteria</taxon>
        <taxon>Pseudomonadati</taxon>
        <taxon>Pseudomonadota</taxon>
        <taxon>Alphaproteobacteria</taxon>
        <taxon>Rhodospirillales</taxon>
        <taxon>Terasakiellaceae</taxon>
        <taxon>Terasakiella</taxon>
    </lineage>
</organism>
<dbReference type="PANTHER" id="PTHR43104:SF4">
    <property type="entry name" value="L-2-HYDROXYGLUTARATE DEHYDROGENASE, MITOCHONDRIAL"/>
    <property type="match status" value="1"/>
</dbReference>
<dbReference type="InterPro" id="IPR036188">
    <property type="entry name" value="FAD/NAD-bd_sf"/>
</dbReference>
<protein>
    <recommendedName>
        <fullName evidence="6">FAD dependent oxidoreductase domain-containing protein</fullName>
    </recommendedName>
</protein>
<keyword evidence="2" id="KW-0285">Flavoprotein</keyword>
<evidence type="ECO:0000313" key="7">
    <source>
        <dbReference type="EMBL" id="SCA55223.1"/>
    </source>
</evidence>
<sequence length="372" mass="40005">MSEHVDAVVIGAGVVGLACARALALTSKEVIIIEADKAIGMGTSSRNSEVIHAGIYYPKDSLKARLCVEGKHMLYEFCDSHGVPYKKLGKLIVASSAEQVEALKAIKRKASDNGVDDLIWLDKEEVLQKEPALKAEAALLSPSTGIIDTHAYMLALQGEAEDHGAILALNSPITGGQIKDGVISLHTGGDAPMSITADIVINSAGLNAIKLARLIEGFPQSHIPQDYYCKGNYFSLATKAPFSHLIYPVPEKAGLGVHLTLDMGGQARFGPDVEWLDEGDHINYEVAPHRGDKFYEAIRNYWPALKDGDLQADYSGVRPKIQSPDGEAKDFLIQGPKDHGILGFINLFGIESPGLTSSLAIAKEVINKLELN</sequence>
<dbReference type="PANTHER" id="PTHR43104">
    <property type="entry name" value="L-2-HYDROXYGLUTARATE DEHYDROGENASE, MITOCHONDRIAL"/>
    <property type="match status" value="1"/>
</dbReference>
<dbReference type="GO" id="GO:0047545">
    <property type="term" value="F:(S)-2-hydroxyglutarate dehydrogenase activity"/>
    <property type="evidence" value="ECO:0007669"/>
    <property type="project" value="TreeGrafter"/>
</dbReference>
<evidence type="ECO:0000256" key="1">
    <source>
        <dbReference type="ARBA" id="ARBA00001974"/>
    </source>
</evidence>
<evidence type="ECO:0000256" key="3">
    <source>
        <dbReference type="ARBA" id="ARBA00022827"/>
    </source>
</evidence>
<accession>A0A1C3RD56</accession>
<dbReference type="InterPro" id="IPR006076">
    <property type="entry name" value="FAD-dep_OxRdtase"/>
</dbReference>
<name>A0A1C3RD56_9PROT</name>
<dbReference type="OrthoDB" id="9801699at2"/>
<gene>
    <name evidence="7" type="ORF">MTBPR1_10470</name>
</gene>